<dbReference type="InterPro" id="IPR037066">
    <property type="entry name" value="Plug_dom_sf"/>
</dbReference>
<dbReference type="Pfam" id="PF07715">
    <property type="entry name" value="Plug"/>
    <property type="match status" value="1"/>
</dbReference>
<sequence>MRNFKNALFGILFLFPLIAIAQISIKGKVTEQSTGTELPGVNVIVKGTTNGTVTDFDGLYAIDNVNIGDILVFSFVGFKNFEVTINSNADINVALEEAAQTLEEVVIIGYGTTTKKDATGSVSSVKAEEINKGAIASPEQLLVGKIAGVQVTTGGGAPGTGSTIRIRGGSSLTATNNPLIIIDGVPIDNDGVSGTRNPLNIVNPNDIESYSVLKDASATAIYGSRASNGVIIITTKKGKSGGIKTNYSANVSVQENTEFIDAMSATDFKAYVNANGLPSDIALLGNSETNWQKEIFKTGLGTDHNISLSGGSDKFNVRGSMGYTNLNGTLKTSKLERATYSLNMGTKLFDNKLKIDVNTKASLIANRFADNGAIGNAISFDPTQSIYDDSLPFGGFFEWTNPVDGRAIQTGAPRNPVALLAQRRNESSVKRFIGNIQFDYKMHFLPDLRANLNLGIDKSSSHGHNNIFNSATTELADGTNLGNMSTYNQDKENKLLDFYLNYIKYIESIDSKIDVMAGYSYQDFLNEGESVSNLQNKSISETTDYSNVLNLQSFFGRLNYTLANKYLFTFTYRTDGSSRFRGDNKWGKFPSAAFAWKMNEESFLQDSNTISDLKLRLGWGVTGQQDIGVSNPSLATYLLSTNTAQYQFGNSFLSTYRAERYNTTLKWEETTTYNLGLDFGFFNDRINGSIDGYFRETTDLLNFISFPAGSALSNADYANIGNLENKGVELTLNLIPIQTDDLDLTLSLNGAWNDSEITKLTTNESADYEGEPTGGISGGVGNNVQIHSVGYAPNTFYVYEQVYDANGKPLEDVYVDRNGDGSITLDDRYRYKNPNADITLGFATDLNYKNWNFTMSWRGSFGNYVYNNVDSNLGFKLNLLNTAFPDVISNGVENILETGFVNGGTERYLSDYYVQDASFVKLDNVGLGYNFNNVFGEGTNLKLNATVQNVLTITDYEGLDPEVFGGIDYNIYPRPRIYTLGLNLNF</sequence>
<evidence type="ECO:0000256" key="4">
    <source>
        <dbReference type="ARBA" id="ARBA00022692"/>
    </source>
</evidence>
<keyword evidence="4 8" id="KW-0812">Transmembrane</keyword>
<dbReference type="Gene3D" id="2.170.130.10">
    <property type="entry name" value="TonB-dependent receptor, plug domain"/>
    <property type="match status" value="1"/>
</dbReference>
<evidence type="ECO:0000256" key="7">
    <source>
        <dbReference type="ARBA" id="ARBA00023237"/>
    </source>
</evidence>
<evidence type="ECO:0000256" key="5">
    <source>
        <dbReference type="ARBA" id="ARBA00023077"/>
    </source>
</evidence>
<dbReference type="NCBIfam" id="TIGR04057">
    <property type="entry name" value="SusC_RagA_signa"/>
    <property type="match status" value="1"/>
</dbReference>
<dbReference type="NCBIfam" id="TIGR04056">
    <property type="entry name" value="OMP_RagA_SusC"/>
    <property type="match status" value="1"/>
</dbReference>
<dbReference type="Gene3D" id="2.60.40.1120">
    <property type="entry name" value="Carboxypeptidase-like, regulatory domain"/>
    <property type="match status" value="1"/>
</dbReference>
<accession>A0A3N4P5M0</accession>
<dbReference type="Gene3D" id="2.40.170.20">
    <property type="entry name" value="TonB-dependent receptor, beta-barrel domain"/>
    <property type="match status" value="1"/>
</dbReference>
<feature type="domain" description="TonB-dependent receptor-like beta-barrel" evidence="10">
    <location>
        <begin position="387"/>
        <end position="792"/>
    </location>
</feature>
<dbReference type="InterPro" id="IPR008969">
    <property type="entry name" value="CarboxyPept-like_regulatory"/>
</dbReference>
<keyword evidence="2 8" id="KW-0813">Transport</keyword>
<dbReference type="OrthoDB" id="9768177at2"/>
<evidence type="ECO:0000256" key="8">
    <source>
        <dbReference type="PROSITE-ProRule" id="PRU01360"/>
    </source>
</evidence>
<keyword evidence="3 8" id="KW-1134">Transmembrane beta strand</keyword>
<dbReference type="InterPro" id="IPR000531">
    <property type="entry name" value="Beta-barrel_TonB"/>
</dbReference>
<dbReference type="Proteomes" id="UP000270856">
    <property type="component" value="Unassembled WGS sequence"/>
</dbReference>
<evidence type="ECO:0000313" key="13">
    <source>
        <dbReference type="Proteomes" id="UP000270856"/>
    </source>
</evidence>
<dbReference type="GO" id="GO:0009279">
    <property type="term" value="C:cell outer membrane"/>
    <property type="evidence" value="ECO:0007669"/>
    <property type="project" value="UniProtKB-SubCell"/>
</dbReference>
<evidence type="ECO:0000256" key="9">
    <source>
        <dbReference type="RuleBase" id="RU003357"/>
    </source>
</evidence>
<dbReference type="InterPro" id="IPR023996">
    <property type="entry name" value="TonB-dep_OMP_SusC/RagA"/>
</dbReference>
<evidence type="ECO:0000313" key="12">
    <source>
        <dbReference type="EMBL" id="RPE00177.1"/>
    </source>
</evidence>
<protein>
    <submittedName>
        <fullName evidence="12">SusC/RagA family TonB-linked outer membrane protein</fullName>
    </submittedName>
</protein>
<feature type="domain" description="TonB-dependent receptor plug" evidence="11">
    <location>
        <begin position="115"/>
        <end position="230"/>
    </location>
</feature>
<comment type="similarity">
    <text evidence="8 9">Belongs to the TonB-dependent receptor family.</text>
</comment>
<comment type="caution">
    <text evidence="12">The sequence shown here is derived from an EMBL/GenBank/DDBJ whole genome shotgun (WGS) entry which is preliminary data.</text>
</comment>
<keyword evidence="13" id="KW-1185">Reference proteome</keyword>
<comment type="subcellular location">
    <subcellularLocation>
        <location evidence="1 8">Cell outer membrane</location>
        <topology evidence="1 8">Multi-pass membrane protein</topology>
    </subcellularLocation>
</comment>
<evidence type="ECO:0000259" key="11">
    <source>
        <dbReference type="Pfam" id="PF07715"/>
    </source>
</evidence>
<evidence type="ECO:0000256" key="6">
    <source>
        <dbReference type="ARBA" id="ARBA00023136"/>
    </source>
</evidence>
<dbReference type="RefSeq" id="WP_123896413.1">
    <property type="nucleotide sequence ID" value="NZ_RPFJ01000002.1"/>
</dbReference>
<keyword evidence="7 8" id="KW-0998">Cell outer membrane</keyword>
<dbReference type="SUPFAM" id="SSF49464">
    <property type="entry name" value="Carboxypeptidase regulatory domain-like"/>
    <property type="match status" value="1"/>
</dbReference>
<evidence type="ECO:0000256" key="3">
    <source>
        <dbReference type="ARBA" id="ARBA00022452"/>
    </source>
</evidence>
<dbReference type="Pfam" id="PF00593">
    <property type="entry name" value="TonB_dep_Rec_b-barrel"/>
    <property type="match status" value="1"/>
</dbReference>
<dbReference type="InterPro" id="IPR036942">
    <property type="entry name" value="Beta-barrel_TonB_sf"/>
</dbReference>
<dbReference type="AlphaFoldDB" id="A0A3N4P5M0"/>
<proteinExistence type="inferred from homology"/>
<dbReference type="SUPFAM" id="SSF56935">
    <property type="entry name" value="Porins"/>
    <property type="match status" value="1"/>
</dbReference>
<dbReference type="InterPro" id="IPR012910">
    <property type="entry name" value="Plug_dom"/>
</dbReference>
<name>A0A3N4P5M0_9FLAO</name>
<keyword evidence="6 8" id="KW-0472">Membrane</keyword>
<keyword evidence="5 9" id="KW-0798">TonB box</keyword>
<dbReference type="PROSITE" id="PS52016">
    <property type="entry name" value="TONB_DEPENDENT_REC_3"/>
    <property type="match status" value="1"/>
</dbReference>
<gene>
    <name evidence="12" type="ORF">EGM88_02635</name>
</gene>
<evidence type="ECO:0000256" key="2">
    <source>
        <dbReference type="ARBA" id="ARBA00022448"/>
    </source>
</evidence>
<dbReference type="EMBL" id="RPFJ01000002">
    <property type="protein sequence ID" value="RPE00177.1"/>
    <property type="molecule type" value="Genomic_DNA"/>
</dbReference>
<dbReference type="InterPro" id="IPR039426">
    <property type="entry name" value="TonB-dep_rcpt-like"/>
</dbReference>
<dbReference type="InterPro" id="IPR023997">
    <property type="entry name" value="TonB-dep_OMP_SusC/RagA_CS"/>
</dbReference>
<reference evidence="12 13" key="1">
    <citation type="submission" date="2018-11" db="EMBL/GenBank/DDBJ databases">
        <title>Aureibaculum marinum gen. nov., sp. nov., a member of the family Flavobacteriaceae isolated from the Bohai Sea.</title>
        <authorList>
            <person name="Ji X."/>
        </authorList>
    </citation>
    <scope>NUCLEOTIDE SEQUENCE [LARGE SCALE GENOMIC DNA]</scope>
    <source>
        <strain evidence="12 13">BH-SD17</strain>
    </source>
</reference>
<dbReference type="Pfam" id="PF13715">
    <property type="entry name" value="CarbopepD_reg_2"/>
    <property type="match status" value="1"/>
</dbReference>
<organism evidence="12 13">
    <name type="scientific">Aureibaculum marinum</name>
    <dbReference type="NCBI Taxonomy" id="2487930"/>
    <lineage>
        <taxon>Bacteria</taxon>
        <taxon>Pseudomonadati</taxon>
        <taxon>Bacteroidota</taxon>
        <taxon>Flavobacteriia</taxon>
        <taxon>Flavobacteriales</taxon>
        <taxon>Flavobacteriaceae</taxon>
        <taxon>Aureibaculum</taxon>
    </lineage>
</organism>
<evidence type="ECO:0000259" key="10">
    <source>
        <dbReference type="Pfam" id="PF00593"/>
    </source>
</evidence>
<evidence type="ECO:0000256" key="1">
    <source>
        <dbReference type="ARBA" id="ARBA00004571"/>
    </source>
</evidence>